<comment type="caution">
    <text evidence="10">The sequence shown here is derived from an EMBL/GenBank/DDBJ whole genome shotgun (WGS) entry which is preliminary data.</text>
</comment>
<evidence type="ECO:0000313" key="11">
    <source>
        <dbReference type="Proteomes" id="UP000228596"/>
    </source>
</evidence>
<proteinExistence type="predicted"/>
<dbReference type="PRINTS" id="PR00870">
    <property type="entry name" value="DNAPOLXBETA"/>
</dbReference>
<dbReference type="Pfam" id="PF14791">
    <property type="entry name" value="DNA_pol_B_thumb"/>
    <property type="match status" value="1"/>
</dbReference>
<dbReference type="Proteomes" id="UP000228596">
    <property type="component" value="Unassembled WGS sequence"/>
</dbReference>
<evidence type="ECO:0000256" key="4">
    <source>
        <dbReference type="ARBA" id="ARBA00022763"/>
    </source>
</evidence>
<dbReference type="PIRSF" id="PIRSF005047">
    <property type="entry name" value="UCP005047_YshC"/>
    <property type="match status" value="1"/>
</dbReference>
<gene>
    <name evidence="10" type="ORF">COT77_02360</name>
</gene>
<dbReference type="CDD" id="cd00141">
    <property type="entry name" value="NT_POLXc"/>
    <property type="match status" value="1"/>
</dbReference>
<dbReference type="SUPFAM" id="SSF89550">
    <property type="entry name" value="PHP domain-like"/>
    <property type="match status" value="1"/>
</dbReference>
<evidence type="ECO:0000256" key="3">
    <source>
        <dbReference type="ARBA" id="ARBA00022695"/>
    </source>
</evidence>
<keyword evidence="3" id="KW-0548">Nucleotidyltransferase</keyword>
<dbReference type="InterPro" id="IPR027421">
    <property type="entry name" value="DNA_pol_lamdba_lyase_dom_sf"/>
</dbReference>
<dbReference type="Pfam" id="PF14520">
    <property type="entry name" value="HHH_5"/>
    <property type="match status" value="1"/>
</dbReference>
<dbReference type="EC" id="2.7.7.7" evidence="1"/>
<sequence length="567" mass="63862">MDTNKKLAKIFYEYSEVLSLGNGDRFKIVAYERASQVLANLGESVKTIYDKEGIGGLKKIEGVGEGISEKIEEYIKTGRIAEIEKGRKKISNVLLDVLNVPGIGPKNAEKLVNKFSPKNLDDLARKLKAANNDKYFKQKTRENFIRGIGVYKGLGSRMLLTEAMPIAESIVSEIEKMSFVDKVDFVGSLRRWKETIGDIDLIASTKNPEKLIENFSSLSEVEKIITKGKTKSTVIHNAGCQIDLEVLPADEYGSLLQHFTGSKDHNIDLRTYAQTKGMSISEHGIKKGKRLIKCTREQEVYATLGMQYIEPELREDRGEIDAALAHKLPKLVEVKQMKGDFHVHSNWSDGVMTIDEITAAAVKMGYSFIAISDHTKALGIAGGLDERKFNKREREIIKARKKVEGKVKILSSAEVDIRKDGDLDLNDETLKKFDIVTASIHSSFLMSKDKMTKRLLRAIEHKDVNIIGHPTGRLLNKRESYEADWDKIFNACIKNKVALEINSFPIRLDLKDSLVFEARKKGVKFVISTDAHRPEHLNNMIYGVSVARRGWCNAENILNTSNNYIQR</sequence>
<keyword evidence="5" id="KW-0239">DNA-directed DNA polymerase</keyword>
<dbReference type="Gene3D" id="3.20.20.140">
    <property type="entry name" value="Metal-dependent hydrolases"/>
    <property type="match status" value="1"/>
</dbReference>
<dbReference type="PANTHER" id="PTHR36928">
    <property type="entry name" value="PHOSPHATASE YCDX-RELATED"/>
    <property type="match status" value="1"/>
</dbReference>
<dbReference type="EMBL" id="PEZV01000025">
    <property type="protein sequence ID" value="PIT97284.1"/>
    <property type="molecule type" value="Genomic_DNA"/>
</dbReference>
<dbReference type="InterPro" id="IPR010996">
    <property type="entry name" value="HHH_MUS81"/>
</dbReference>
<feature type="domain" description="DNA-directed DNA polymerase X" evidence="9">
    <location>
        <begin position="2"/>
        <end position="315"/>
    </location>
</feature>
<dbReference type="Gene3D" id="1.10.150.20">
    <property type="entry name" value="5' to 3' exonuclease, C-terminal subdomain"/>
    <property type="match status" value="1"/>
</dbReference>
<dbReference type="GO" id="GO:0006281">
    <property type="term" value="P:DNA repair"/>
    <property type="evidence" value="ECO:0007669"/>
    <property type="project" value="UniProtKB-KW"/>
</dbReference>
<dbReference type="GO" id="GO:0003887">
    <property type="term" value="F:DNA-directed DNA polymerase activity"/>
    <property type="evidence" value="ECO:0007669"/>
    <property type="project" value="UniProtKB-KW"/>
</dbReference>
<dbReference type="PRINTS" id="PR00869">
    <property type="entry name" value="DNAPOLX"/>
</dbReference>
<dbReference type="Gene3D" id="1.10.150.110">
    <property type="entry name" value="DNA polymerase beta, N-terminal domain-like"/>
    <property type="match status" value="1"/>
</dbReference>
<dbReference type="NCBIfam" id="NF006375">
    <property type="entry name" value="PRK08609.1"/>
    <property type="match status" value="1"/>
</dbReference>
<evidence type="ECO:0000256" key="5">
    <source>
        <dbReference type="ARBA" id="ARBA00022932"/>
    </source>
</evidence>
<dbReference type="InterPro" id="IPR043519">
    <property type="entry name" value="NT_sf"/>
</dbReference>
<dbReference type="SMART" id="SM00483">
    <property type="entry name" value="POLXc"/>
    <property type="match status" value="1"/>
</dbReference>
<keyword evidence="2" id="KW-0808">Transferase</keyword>
<dbReference type="GO" id="GO:0008270">
    <property type="term" value="F:zinc ion binding"/>
    <property type="evidence" value="ECO:0007669"/>
    <property type="project" value="TreeGrafter"/>
</dbReference>
<comment type="catalytic activity">
    <reaction evidence="7">
        <text>DNA(n) + a 2'-deoxyribonucleoside 5'-triphosphate = DNA(n+1) + diphosphate</text>
        <dbReference type="Rhea" id="RHEA:22508"/>
        <dbReference type="Rhea" id="RHEA-COMP:17339"/>
        <dbReference type="Rhea" id="RHEA-COMP:17340"/>
        <dbReference type="ChEBI" id="CHEBI:33019"/>
        <dbReference type="ChEBI" id="CHEBI:61560"/>
        <dbReference type="ChEBI" id="CHEBI:173112"/>
        <dbReference type="EC" id="2.7.7.7"/>
    </reaction>
</comment>
<dbReference type="InterPro" id="IPR022312">
    <property type="entry name" value="DNA_pol_X"/>
</dbReference>
<dbReference type="InterPro" id="IPR003141">
    <property type="entry name" value="Pol/His_phosphatase_N"/>
</dbReference>
<dbReference type="Gene3D" id="3.30.210.10">
    <property type="entry name" value="DNA polymerase, thumb domain"/>
    <property type="match status" value="1"/>
</dbReference>
<dbReference type="InterPro" id="IPR047967">
    <property type="entry name" value="PolX_PHP"/>
</dbReference>
<dbReference type="AlphaFoldDB" id="A0A2M6WWW7"/>
<dbReference type="SUPFAM" id="SSF47802">
    <property type="entry name" value="DNA polymerase beta, N-terminal domain-like"/>
    <property type="match status" value="1"/>
</dbReference>
<dbReference type="Pfam" id="PF14716">
    <property type="entry name" value="HHH_8"/>
    <property type="match status" value="1"/>
</dbReference>
<dbReference type="InterPro" id="IPR004013">
    <property type="entry name" value="PHP_dom"/>
</dbReference>
<dbReference type="GO" id="GO:0042578">
    <property type="term" value="F:phosphoric ester hydrolase activity"/>
    <property type="evidence" value="ECO:0007669"/>
    <property type="project" value="TreeGrafter"/>
</dbReference>
<dbReference type="SMART" id="SM00481">
    <property type="entry name" value="POLIIIAc"/>
    <property type="match status" value="1"/>
</dbReference>
<name>A0A2M6WWW7_9BACT</name>
<evidence type="ECO:0000259" key="8">
    <source>
        <dbReference type="SMART" id="SM00481"/>
    </source>
</evidence>
<organism evidence="10 11">
    <name type="scientific">Candidatus Berkelbacteria bacterium CG10_big_fil_rev_8_21_14_0_10_41_12</name>
    <dbReference type="NCBI Taxonomy" id="1974513"/>
    <lineage>
        <taxon>Bacteria</taxon>
        <taxon>Candidatus Berkelbacteria</taxon>
    </lineage>
</organism>
<evidence type="ECO:0000256" key="2">
    <source>
        <dbReference type="ARBA" id="ARBA00022679"/>
    </source>
</evidence>
<dbReference type="InterPro" id="IPR037160">
    <property type="entry name" value="DNA_Pol_thumb_sf"/>
</dbReference>
<dbReference type="InterPro" id="IPR022311">
    <property type="entry name" value="PolX-like"/>
</dbReference>
<dbReference type="Gene3D" id="3.30.460.10">
    <property type="entry name" value="Beta Polymerase, domain 2"/>
    <property type="match status" value="1"/>
</dbReference>
<evidence type="ECO:0000256" key="7">
    <source>
        <dbReference type="ARBA" id="ARBA00049244"/>
    </source>
</evidence>
<dbReference type="InterPro" id="IPR016195">
    <property type="entry name" value="Pol/histidinol_Pase-like"/>
</dbReference>
<reference evidence="11" key="1">
    <citation type="submission" date="2017-09" db="EMBL/GenBank/DDBJ databases">
        <title>Depth-based differentiation of microbial function through sediment-hosted aquifers and enrichment of novel symbionts in the deep terrestrial subsurface.</title>
        <authorList>
            <person name="Probst A.J."/>
            <person name="Ladd B."/>
            <person name="Jarett J.K."/>
            <person name="Geller-Mcgrath D.E."/>
            <person name="Sieber C.M.K."/>
            <person name="Emerson J.B."/>
            <person name="Anantharaman K."/>
            <person name="Thomas B.C."/>
            <person name="Malmstrom R."/>
            <person name="Stieglmeier M."/>
            <person name="Klingl A."/>
            <person name="Woyke T."/>
            <person name="Ryan C.M."/>
            <person name="Banfield J.F."/>
        </authorList>
    </citation>
    <scope>NUCLEOTIDE SEQUENCE [LARGE SCALE GENOMIC DNA]</scope>
</reference>
<dbReference type="SUPFAM" id="SSF81301">
    <property type="entry name" value="Nucleotidyltransferase"/>
    <property type="match status" value="1"/>
</dbReference>
<accession>A0A2M6WWW7</accession>
<evidence type="ECO:0000259" key="9">
    <source>
        <dbReference type="SMART" id="SM00483"/>
    </source>
</evidence>
<dbReference type="GO" id="GO:0005829">
    <property type="term" value="C:cytosol"/>
    <property type="evidence" value="ECO:0007669"/>
    <property type="project" value="TreeGrafter"/>
</dbReference>
<dbReference type="Pfam" id="PF02811">
    <property type="entry name" value="PHP"/>
    <property type="match status" value="1"/>
</dbReference>
<dbReference type="CDD" id="cd07436">
    <property type="entry name" value="PHP_PolX"/>
    <property type="match status" value="1"/>
</dbReference>
<keyword evidence="4" id="KW-0227">DNA damage</keyword>
<feature type="domain" description="Polymerase/histidinol phosphatase N-terminal" evidence="8">
    <location>
        <begin position="339"/>
        <end position="419"/>
    </location>
</feature>
<dbReference type="InterPro" id="IPR029398">
    <property type="entry name" value="PolB_thumb"/>
</dbReference>
<evidence type="ECO:0000313" key="10">
    <source>
        <dbReference type="EMBL" id="PIT97284.1"/>
    </source>
</evidence>
<evidence type="ECO:0000256" key="1">
    <source>
        <dbReference type="ARBA" id="ARBA00012417"/>
    </source>
</evidence>
<dbReference type="PANTHER" id="PTHR36928:SF1">
    <property type="entry name" value="PHOSPHATASE YCDX-RELATED"/>
    <property type="match status" value="1"/>
</dbReference>
<dbReference type="GO" id="GO:0003677">
    <property type="term" value="F:DNA binding"/>
    <property type="evidence" value="ECO:0007669"/>
    <property type="project" value="InterPro"/>
</dbReference>
<protein>
    <recommendedName>
        <fullName evidence="1">DNA-directed DNA polymerase</fullName>
        <ecNumber evidence="1">2.7.7.7</ecNumber>
    </recommendedName>
</protein>
<evidence type="ECO:0000256" key="6">
    <source>
        <dbReference type="ARBA" id="ARBA00023204"/>
    </source>
</evidence>
<dbReference type="InterPro" id="IPR002054">
    <property type="entry name" value="DNA-dir_DNA_pol_X"/>
</dbReference>
<keyword evidence="6" id="KW-0234">DNA repair</keyword>
<dbReference type="InterPro" id="IPR002008">
    <property type="entry name" value="DNA_pol_X_beta-like"/>
</dbReference>
<dbReference type="InterPro" id="IPR050243">
    <property type="entry name" value="PHP_phosphatase"/>
</dbReference>